<evidence type="ECO:0000313" key="11">
    <source>
        <dbReference type="EMBL" id="GEQ99384.1"/>
    </source>
</evidence>
<dbReference type="InterPro" id="IPR029045">
    <property type="entry name" value="ClpP/crotonase-like_dom_sf"/>
</dbReference>
<dbReference type="GO" id="GO:0006635">
    <property type="term" value="P:fatty acid beta-oxidation"/>
    <property type="evidence" value="ECO:0007669"/>
    <property type="project" value="UniProtKB-UniPathway"/>
</dbReference>
<dbReference type="RefSeq" id="WP_149999619.1">
    <property type="nucleotide sequence ID" value="NZ_BKCL01000002.1"/>
</dbReference>
<evidence type="ECO:0000313" key="12">
    <source>
        <dbReference type="Proteomes" id="UP000322084"/>
    </source>
</evidence>
<dbReference type="SUPFAM" id="SSF52096">
    <property type="entry name" value="ClpP/crotonase"/>
    <property type="match status" value="1"/>
</dbReference>
<keyword evidence="13" id="KW-1185">Reference proteome</keyword>
<gene>
    <name evidence="10" type="ORF">JCM17844_06750</name>
    <name evidence="11" type="ORF">JCM17845_00080</name>
</gene>
<evidence type="ECO:0000313" key="10">
    <source>
        <dbReference type="EMBL" id="GEQ97038.1"/>
    </source>
</evidence>
<keyword evidence="5" id="KW-0007">Acetylation</keyword>
<dbReference type="PROSITE" id="PS00166">
    <property type="entry name" value="ENOYL_COA_HYDRATASE"/>
    <property type="match status" value="1"/>
</dbReference>
<dbReference type="InterPro" id="IPR045002">
    <property type="entry name" value="Ech1-like"/>
</dbReference>
<comment type="pathway">
    <text evidence="2">Lipid metabolism; fatty acid beta-oxidation.</text>
</comment>
<dbReference type="UniPathway" id="UPA00659"/>
<comment type="similarity">
    <text evidence="3 9">Belongs to the enoyl-CoA hydratase/isomerase family.</text>
</comment>
<keyword evidence="7" id="KW-0576">Peroxisome</keyword>
<proteinExistence type="inferred from homology"/>
<dbReference type="CDD" id="cd06558">
    <property type="entry name" value="crotonase-like"/>
    <property type="match status" value="1"/>
</dbReference>
<dbReference type="AlphaFoldDB" id="A0A5A7MQ17"/>
<dbReference type="Proteomes" id="UP000322084">
    <property type="component" value="Unassembled WGS sequence"/>
</dbReference>
<evidence type="ECO:0000313" key="13">
    <source>
        <dbReference type="Proteomes" id="UP000325187"/>
    </source>
</evidence>
<dbReference type="PANTHER" id="PTHR43149:SF1">
    <property type="entry name" value="DELTA(3,5)-DELTA(2,4)-DIENOYL-COA ISOMERASE, MITOCHONDRIAL"/>
    <property type="match status" value="1"/>
</dbReference>
<keyword evidence="8" id="KW-0413">Isomerase</keyword>
<protein>
    <submittedName>
        <fullName evidence="10">Enoyl-CoA hydratase</fullName>
    </submittedName>
</protein>
<dbReference type="GO" id="GO:0005737">
    <property type="term" value="C:cytoplasm"/>
    <property type="evidence" value="ECO:0007669"/>
    <property type="project" value="UniProtKB-ARBA"/>
</dbReference>
<dbReference type="Gene3D" id="3.90.226.10">
    <property type="entry name" value="2-enoyl-CoA Hydratase, Chain A, domain 1"/>
    <property type="match status" value="1"/>
</dbReference>
<dbReference type="FunFam" id="3.90.226.10:FF:000024">
    <property type="entry name" value="Delta3,5-delta2,4-dienoyl-CoA isomerase"/>
    <property type="match status" value="1"/>
</dbReference>
<evidence type="ECO:0000256" key="7">
    <source>
        <dbReference type="ARBA" id="ARBA00023140"/>
    </source>
</evidence>
<accession>A0A5A7MQ17</accession>
<keyword evidence="6" id="KW-0443">Lipid metabolism</keyword>
<dbReference type="EMBL" id="BKCL01000002">
    <property type="protein sequence ID" value="GEQ97038.1"/>
    <property type="molecule type" value="Genomic_DNA"/>
</dbReference>
<dbReference type="Pfam" id="PF00378">
    <property type="entry name" value="ECH_1"/>
    <property type="match status" value="1"/>
</dbReference>
<accession>A0A5A7MUY2</accession>
<dbReference type="Gene3D" id="1.10.12.10">
    <property type="entry name" value="Lyase 2-enoyl-coa Hydratase, Chain A, domain 2"/>
    <property type="match status" value="1"/>
</dbReference>
<evidence type="ECO:0000256" key="1">
    <source>
        <dbReference type="ARBA" id="ARBA00004275"/>
    </source>
</evidence>
<dbReference type="FunFam" id="1.10.12.10:FF:000004">
    <property type="entry name" value="Delta3,5-delta2,4-dienoyl-CoA isomerase"/>
    <property type="match status" value="1"/>
</dbReference>
<dbReference type="InterPro" id="IPR014748">
    <property type="entry name" value="Enoyl-CoA_hydra_C"/>
</dbReference>
<reference evidence="12 13" key="1">
    <citation type="submission" date="2019-09" db="EMBL/GenBank/DDBJ databases">
        <title>NBRP : Genome information of microbial organism related human and environment.</title>
        <authorList>
            <person name="Hattori M."/>
            <person name="Oshima K."/>
            <person name="Inaba H."/>
            <person name="Suda W."/>
            <person name="Sakamoto M."/>
            <person name="Iino T."/>
            <person name="Kitahara M."/>
            <person name="Oshida Y."/>
            <person name="Iida T."/>
            <person name="Kudo T."/>
            <person name="Itoh T."/>
            <person name="Ohkuma M."/>
        </authorList>
    </citation>
    <scope>NUCLEOTIDE SEQUENCE [LARGE SCALE GENOMIC DNA]</scope>
    <source>
        <strain evidence="10 12">Hi-2</strain>
        <strain evidence="11 13">Mie-1</strain>
    </source>
</reference>
<evidence type="ECO:0000256" key="5">
    <source>
        <dbReference type="ARBA" id="ARBA00022990"/>
    </source>
</evidence>
<comment type="caution">
    <text evidence="10">The sequence shown here is derived from an EMBL/GenBank/DDBJ whole genome shotgun (WGS) entry which is preliminary data.</text>
</comment>
<sequence>MAYETVQIHMENGVAHLSMCRPEKANAMGKAFWREFPQAIDELDADPAVRAIVISGQGKHFTAGIDLTMMYSLMPDPKQDAGRVREKLRRTILRMQDCFTSLDRCRKPSIAAVHGGCLGAGVDLVTACDMRLAAKGSYFTVQEINIGMVADVGTLQRIGHLLPHGIVRELAYTGRRFEVEEARHFGFVNGVGADRDDVIAKALDMAAIVARKSPLAISGIKQVLNHARDHSIADGLDYVAAWNSGVLISEDLMKGAQAALQRKEADFDDLLE</sequence>
<dbReference type="NCBIfam" id="NF004794">
    <property type="entry name" value="PRK06142.1"/>
    <property type="match status" value="1"/>
</dbReference>
<evidence type="ECO:0000256" key="6">
    <source>
        <dbReference type="ARBA" id="ARBA00023098"/>
    </source>
</evidence>
<dbReference type="InterPro" id="IPR018376">
    <property type="entry name" value="Enoyl-CoA_hyd/isom_CS"/>
</dbReference>
<dbReference type="EMBL" id="BKCM01000001">
    <property type="protein sequence ID" value="GEQ99384.1"/>
    <property type="molecule type" value="Genomic_DNA"/>
</dbReference>
<evidence type="ECO:0000256" key="8">
    <source>
        <dbReference type="ARBA" id="ARBA00023235"/>
    </source>
</evidence>
<dbReference type="PANTHER" id="PTHR43149">
    <property type="entry name" value="ENOYL-COA HYDRATASE"/>
    <property type="match status" value="1"/>
</dbReference>
<dbReference type="GO" id="GO:0016853">
    <property type="term" value="F:isomerase activity"/>
    <property type="evidence" value="ECO:0007669"/>
    <property type="project" value="UniProtKB-KW"/>
</dbReference>
<dbReference type="Proteomes" id="UP000325187">
    <property type="component" value="Unassembled WGS sequence"/>
</dbReference>
<evidence type="ECO:0000256" key="2">
    <source>
        <dbReference type="ARBA" id="ARBA00005005"/>
    </source>
</evidence>
<keyword evidence="4" id="KW-0276">Fatty acid metabolism</keyword>
<evidence type="ECO:0000256" key="9">
    <source>
        <dbReference type="RuleBase" id="RU003707"/>
    </source>
</evidence>
<dbReference type="InterPro" id="IPR001753">
    <property type="entry name" value="Enoyl-CoA_hydra/iso"/>
</dbReference>
<evidence type="ECO:0000256" key="3">
    <source>
        <dbReference type="ARBA" id="ARBA00005254"/>
    </source>
</evidence>
<organism evidence="10 12">
    <name type="scientific">Iodidimonas gelatinilytica</name>
    <dbReference type="NCBI Taxonomy" id="1236966"/>
    <lineage>
        <taxon>Bacteria</taxon>
        <taxon>Pseudomonadati</taxon>
        <taxon>Pseudomonadota</taxon>
        <taxon>Alphaproteobacteria</taxon>
        <taxon>Iodidimonadales</taxon>
        <taxon>Iodidimonadaceae</taxon>
        <taxon>Iodidimonas</taxon>
    </lineage>
</organism>
<name>A0A5A7MQ17_9PROT</name>
<comment type="subcellular location">
    <subcellularLocation>
        <location evidence="1">Peroxisome</location>
    </subcellularLocation>
</comment>
<evidence type="ECO:0000256" key="4">
    <source>
        <dbReference type="ARBA" id="ARBA00022832"/>
    </source>
</evidence>